<comment type="caution">
    <text evidence="4">The sequence shown here is derived from an EMBL/GenBank/DDBJ whole genome shotgun (WGS) entry which is preliminary data.</text>
</comment>
<dbReference type="RefSeq" id="WP_036989900.1">
    <property type="nucleotide sequence ID" value="NZ_NTMR01000017.1"/>
</dbReference>
<evidence type="ECO:0000313" key="4">
    <source>
        <dbReference type="EMBL" id="PBK03643.1"/>
    </source>
</evidence>
<gene>
    <name evidence="4" type="ORF">CNQ84_13785</name>
</gene>
<evidence type="ECO:0000256" key="1">
    <source>
        <dbReference type="ARBA" id="ARBA00008725"/>
    </source>
</evidence>
<evidence type="ECO:0000313" key="5">
    <source>
        <dbReference type="Proteomes" id="UP000242313"/>
    </source>
</evidence>
<sequence length="413" mass="43072">MTKFRKSALAALVAVGVMGMAGAASAAVVGGGATLPEGLYGKANASTDANGQPYDDHGIGILHDGAGFNPYVGVGSGAGKRAFFNNNSDEFKWDHDDNPLTPDVLFYPTRVTVDYAGSDSLVSAAELGSYNNPSNANGRANFGALIQVPSVLTSVTVPFNVPGLPTLNLTSEQLAKIFGGEITRWDDSQLGLTNAPAEDIIVVHRGDESGTTEIFLRHLNAIDSGAVESVNKDFVAAIKPAEHPAATFLPAVGSAGVVTAVEATAYSIGYVSPDKVDFDDATVVASINGYLPTEVNVQAAVEDSPVPAGALVNNPLAWGISNANPSTGYPIVASTNLIFSQCYADSGDESKIRQFVGNHYDVNYTLNDQEIEEAGFVKLPAAWLNAVRDNFWASNSSLSIGNANVCNGKGRPQ</sequence>
<comment type="similarity">
    <text evidence="1">Belongs to the PstS family.</text>
</comment>
<keyword evidence="5" id="KW-1185">Reference proteome</keyword>
<feature type="domain" description="PBP" evidence="3">
    <location>
        <begin position="71"/>
        <end position="343"/>
    </location>
</feature>
<keyword evidence="2" id="KW-0732">Signal</keyword>
<dbReference type="EMBL" id="NTMR01000017">
    <property type="protein sequence ID" value="PBK03643.1"/>
    <property type="molecule type" value="Genomic_DNA"/>
</dbReference>
<feature type="chain" id="PRO_5012923703" evidence="2">
    <location>
        <begin position="27"/>
        <end position="413"/>
    </location>
</feature>
<evidence type="ECO:0000256" key="2">
    <source>
        <dbReference type="SAM" id="SignalP"/>
    </source>
</evidence>
<dbReference type="PANTHER" id="PTHR42996:SF1">
    <property type="entry name" value="PHOSPHATE-BINDING PROTEIN PSTS"/>
    <property type="match status" value="1"/>
</dbReference>
<organism evidence="4 5">
    <name type="scientific">Pseudomonas abyssi</name>
    <dbReference type="NCBI Taxonomy" id="170540"/>
    <lineage>
        <taxon>Bacteria</taxon>
        <taxon>Pseudomonadati</taxon>
        <taxon>Pseudomonadota</taxon>
        <taxon>Gammaproteobacteria</taxon>
        <taxon>Pseudomonadales</taxon>
        <taxon>Pseudomonadaceae</taxon>
        <taxon>Pseudomonas</taxon>
    </lineage>
</organism>
<dbReference type="AlphaFoldDB" id="A0A2A3MFR8"/>
<dbReference type="InterPro" id="IPR050962">
    <property type="entry name" value="Phosphate-bind_PstS"/>
</dbReference>
<protein>
    <submittedName>
        <fullName evidence="4">Alkaline phosphatase</fullName>
    </submittedName>
</protein>
<feature type="signal peptide" evidence="2">
    <location>
        <begin position="1"/>
        <end position="26"/>
    </location>
</feature>
<dbReference type="InterPro" id="IPR024370">
    <property type="entry name" value="PBP_domain"/>
</dbReference>
<accession>A0A2A3MFR8</accession>
<dbReference type="Proteomes" id="UP000242313">
    <property type="component" value="Unassembled WGS sequence"/>
</dbReference>
<evidence type="ECO:0000259" key="3">
    <source>
        <dbReference type="Pfam" id="PF12849"/>
    </source>
</evidence>
<proteinExistence type="inferred from homology"/>
<dbReference type="PANTHER" id="PTHR42996">
    <property type="entry name" value="PHOSPHATE-BINDING PROTEIN PSTS"/>
    <property type="match status" value="1"/>
</dbReference>
<name>A0A2A3MFR8_9PSED</name>
<dbReference type="Gene3D" id="3.40.190.10">
    <property type="entry name" value="Periplasmic binding protein-like II"/>
    <property type="match status" value="2"/>
</dbReference>
<reference evidence="4 5" key="1">
    <citation type="submission" date="2017-09" db="EMBL/GenBank/DDBJ databases">
        <title>Pseudomonas abyssi sp. nov. isolated from Abyssopelagic Water.</title>
        <authorList>
            <person name="Wei Y."/>
        </authorList>
    </citation>
    <scope>NUCLEOTIDE SEQUENCE [LARGE SCALE GENOMIC DNA]</scope>
    <source>
        <strain evidence="4 5">MT5</strain>
    </source>
</reference>
<dbReference type="Pfam" id="PF12849">
    <property type="entry name" value="PBP_like_2"/>
    <property type="match status" value="1"/>
</dbReference>
<dbReference type="SUPFAM" id="SSF53850">
    <property type="entry name" value="Periplasmic binding protein-like II"/>
    <property type="match status" value="1"/>
</dbReference>